<gene>
    <name evidence="4" type="primary">LOC100841188</name>
    <name evidence="3" type="ORF">BRADI_1g50740v3</name>
</gene>
<keyword evidence="5" id="KW-1185">Reference proteome</keyword>
<evidence type="ECO:0000313" key="5">
    <source>
        <dbReference type="Proteomes" id="UP000008810"/>
    </source>
</evidence>
<evidence type="ECO:0000256" key="1">
    <source>
        <dbReference type="SAM" id="Phobius"/>
    </source>
</evidence>
<feature type="transmembrane region" description="Helical" evidence="1">
    <location>
        <begin position="112"/>
        <end position="129"/>
    </location>
</feature>
<reference evidence="3 4" key="1">
    <citation type="journal article" date="2010" name="Nature">
        <title>Genome sequencing and analysis of the model grass Brachypodium distachyon.</title>
        <authorList>
            <consortium name="International Brachypodium Initiative"/>
        </authorList>
    </citation>
    <scope>NUCLEOTIDE SEQUENCE [LARGE SCALE GENOMIC DNA]</scope>
    <source>
        <strain evidence="3">Bd21</strain>
        <strain evidence="4">cv. Bd21</strain>
    </source>
</reference>
<dbReference type="PANTHER" id="PTHR31325">
    <property type="entry name" value="OS01G0798800 PROTEIN-RELATED"/>
    <property type="match status" value="1"/>
</dbReference>
<reference evidence="3" key="2">
    <citation type="submission" date="2017-06" db="EMBL/GenBank/DDBJ databases">
        <title>WGS assembly of Brachypodium distachyon.</title>
        <authorList>
            <consortium name="The International Brachypodium Initiative"/>
            <person name="Lucas S."/>
            <person name="Harmon-Smith M."/>
            <person name="Lail K."/>
            <person name="Tice H."/>
            <person name="Grimwood J."/>
            <person name="Bruce D."/>
            <person name="Barry K."/>
            <person name="Shu S."/>
            <person name="Lindquist E."/>
            <person name="Wang M."/>
            <person name="Pitluck S."/>
            <person name="Vogel J.P."/>
            <person name="Garvin D.F."/>
            <person name="Mockler T.C."/>
            <person name="Schmutz J."/>
            <person name="Rokhsar D."/>
            <person name="Bevan M.W."/>
        </authorList>
    </citation>
    <scope>NUCLEOTIDE SEQUENCE</scope>
    <source>
        <strain evidence="3">Bd21</strain>
    </source>
</reference>
<dbReference type="InterPro" id="IPR025315">
    <property type="entry name" value="DUF4220"/>
</dbReference>
<feature type="transmembrane region" description="Helical" evidence="1">
    <location>
        <begin position="40"/>
        <end position="61"/>
    </location>
</feature>
<dbReference type="RefSeq" id="XP_014753394.1">
    <property type="nucleotide sequence ID" value="XM_014897908.2"/>
</dbReference>
<proteinExistence type="predicted"/>
<dbReference type="Pfam" id="PF13968">
    <property type="entry name" value="DUF4220"/>
    <property type="match status" value="1"/>
</dbReference>
<sequence length="732" mass="81893">MSNNDTLSGRLMVRFCDPEIDTYVNNMTKTYTDTGNEASMVAASVIMFVLAGLFFNLNLFSRFSDVSAILDPKVRLFLTSGLSLFLPVMSYLFSEAKNAGAMAALPGRKPDLSLHAGMILVWMLLVELLRKKVDEVRMRGYSGTIQRAGRVVWLGSLVFFNIRNVGRKAVFGILWVLCATKVVQRIAFTEVGKRSYACGKNSRLVSSYMSQILLQSPRRQDDRQEAPSTSIVDVEQEAGNGDAGDDLLKRSKFLVMGEEDLVIEPTADGYKLKEITQDDTVVTVGKIWSHGATGIEQANRIKRLCLSFALFKLLRQRFEHLPPVTKEETKECRDLIFKGVYNDKEDNAEAVFQMMNDEGDARYAFQSIKKDNYAMSSGIVNTTLCLLVKAIHRPQAFFTAIDFFITMLLFVILFYEEIWEFLVFLLSNWFMVSLICNYVAKPRWQRSPTFKGSIHRILWVRGKMSQPALTFKQFSILGLRWPLVLGIPPMFSLLLQTVHVPNKAKHSIIKSLMAHSSQNGNNPLNNGKSVLARTGRNYLLPACRSESIAEVILTWHIATTLMEAKCPPGNGKQMKGSATVATRLSRYCAYLVAFHPDLLPDNQEKTERVFEAAKAELKGRLGCGNYFLSCWGMRVDSVAAAAVAGDEWKDGEVVHNGAKLGNMLRGEATRDGGSQLETTWKLLADVWTELVVYLAPSSDEEHVMGHESVLVQGGEFITVLWALTTHTGISRT</sequence>
<dbReference type="Gramene" id="KQK19833">
    <property type="protein sequence ID" value="KQK19833"/>
    <property type="gene ID" value="BRADI_1g50740v3"/>
</dbReference>
<dbReference type="InterPro" id="IPR007658">
    <property type="entry name" value="DUF594"/>
</dbReference>
<dbReference type="OrthoDB" id="635900at2759"/>
<reference evidence="4" key="3">
    <citation type="submission" date="2018-08" db="UniProtKB">
        <authorList>
            <consortium name="EnsemblPlants"/>
        </authorList>
    </citation>
    <scope>IDENTIFICATION</scope>
    <source>
        <strain evidence="4">cv. Bd21</strain>
    </source>
</reference>
<feature type="transmembrane region" description="Helical" evidence="1">
    <location>
        <begin position="73"/>
        <end position="92"/>
    </location>
</feature>
<keyword evidence="1" id="KW-0472">Membrane</keyword>
<dbReference type="AlphaFoldDB" id="A0A0Q3L9L6"/>
<dbReference type="GeneID" id="100841188"/>
<keyword evidence="1" id="KW-1133">Transmembrane helix</keyword>
<evidence type="ECO:0000313" key="4">
    <source>
        <dbReference type="EnsemblPlants" id="KQK19833"/>
    </source>
</evidence>
<protein>
    <recommendedName>
        <fullName evidence="2">DUF4220 domain-containing protein</fullName>
    </recommendedName>
</protein>
<feature type="transmembrane region" description="Helical" evidence="1">
    <location>
        <begin position="396"/>
        <end position="415"/>
    </location>
</feature>
<evidence type="ECO:0000313" key="3">
    <source>
        <dbReference type="EMBL" id="KQK19833.1"/>
    </source>
</evidence>
<name>A0A0Q3L9L6_BRADI</name>
<feature type="transmembrane region" description="Helical" evidence="1">
    <location>
        <begin position="421"/>
        <end position="440"/>
    </location>
</feature>
<evidence type="ECO:0000259" key="2">
    <source>
        <dbReference type="Pfam" id="PF13968"/>
    </source>
</evidence>
<feature type="domain" description="DUF4220" evidence="2">
    <location>
        <begin position="152"/>
        <end position="460"/>
    </location>
</feature>
<keyword evidence="1" id="KW-0812">Transmembrane</keyword>
<dbReference type="ExpressionAtlas" id="A0A0Q3L9L6">
    <property type="expression patterns" value="baseline and differential"/>
</dbReference>
<organism evidence="3">
    <name type="scientific">Brachypodium distachyon</name>
    <name type="common">Purple false brome</name>
    <name type="synonym">Trachynia distachya</name>
    <dbReference type="NCBI Taxonomy" id="15368"/>
    <lineage>
        <taxon>Eukaryota</taxon>
        <taxon>Viridiplantae</taxon>
        <taxon>Streptophyta</taxon>
        <taxon>Embryophyta</taxon>
        <taxon>Tracheophyta</taxon>
        <taxon>Spermatophyta</taxon>
        <taxon>Magnoliopsida</taxon>
        <taxon>Liliopsida</taxon>
        <taxon>Poales</taxon>
        <taxon>Poaceae</taxon>
        <taxon>BOP clade</taxon>
        <taxon>Pooideae</taxon>
        <taxon>Stipodae</taxon>
        <taxon>Brachypodieae</taxon>
        <taxon>Brachypodium</taxon>
    </lineage>
</organism>
<dbReference type="Proteomes" id="UP000008810">
    <property type="component" value="Chromosome 1"/>
</dbReference>
<dbReference type="EMBL" id="CM000880">
    <property type="protein sequence ID" value="KQK19833.1"/>
    <property type="molecule type" value="Genomic_DNA"/>
</dbReference>
<dbReference type="Pfam" id="PF04578">
    <property type="entry name" value="DUF594"/>
    <property type="match status" value="1"/>
</dbReference>
<accession>A0A0Q3L9L6</accession>
<dbReference type="EnsemblPlants" id="KQK19833">
    <property type="protein sequence ID" value="KQK19833"/>
    <property type="gene ID" value="BRADI_1g50740v3"/>
</dbReference>